<dbReference type="Proteomes" id="UP000789739">
    <property type="component" value="Unassembled WGS sequence"/>
</dbReference>
<sequence length="205" mass="23392">MVLANDIPEPVHIKLDNQIPTIQEYSYALSELEFLATQSLVRFEPTSALPVVKLICGTYGPFAPPRKTYVPLWLALCLYEHDRGRILLPEWMTAEALAKSVEEEQRFEGVFSPIHPHWMVISKILIEKTGQDIPNLEEIKKSLQRLKEIRWEKMRRGVSELNPHHLQLHGNQSHTAGICKGDANLKEIKPGRIDSIMTTRPTLVA</sequence>
<dbReference type="InterPro" id="IPR007257">
    <property type="entry name" value="GINS_Psf2"/>
</dbReference>
<evidence type="ECO:0000256" key="2">
    <source>
        <dbReference type="ARBA" id="ARBA00010565"/>
    </source>
</evidence>
<accession>A0A9N9CY92</accession>
<evidence type="ECO:0000256" key="3">
    <source>
        <dbReference type="ARBA" id="ARBA00022705"/>
    </source>
</evidence>
<evidence type="ECO:0000313" key="8">
    <source>
        <dbReference type="Proteomes" id="UP000789739"/>
    </source>
</evidence>
<dbReference type="GO" id="GO:0000727">
    <property type="term" value="P:double-strand break repair via break-induced replication"/>
    <property type="evidence" value="ECO:0007669"/>
    <property type="project" value="TreeGrafter"/>
</dbReference>
<dbReference type="SUPFAM" id="SSF160059">
    <property type="entry name" value="PriA/YqbF domain"/>
    <property type="match status" value="1"/>
</dbReference>
<protein>
    <submittedName>
        <fullName evidence="7">5750_t:CDS:1</fullName>
    </submittedName>
</protein>
<dbReference type="OrthoDB" id="1938138at2759"/>
<evidence type="ECO:0000259" key="5">
    <source>
        <dbReference type="Pfam" id="PF05916"/>
    </source>
</evidence>
<keyword evidence="4" id="KW-0539">Nucleus</keyword>
<dbReference type="Gene3D" id="1.20.58.1020">
    <property type="match status" value="1"/>
</dbReference>
<dbReference type="CDD" id="cd11712">
    <property type="entry name" value="GINS_A_psf2"/>
    <property type="match status" value="1"/>
</dbReference>
<dbReference type="PANTHER" id="PTHR12772:SF0">
    <property type="entry name" value="DNA REPLICATION COMPLEX GINS PROTEIN PSF2"/>
    <property type="match status" value="1"/>
</dbReference>
<reference evidence="7" key="1">
    <citation type="submission" date="2021-06" db="EMBL/GenBank/DDBJ databases">
        <authorList>
            <person name="Kallberg Y."/>
            <person name="Tangrot J."/>
            <person name="Rosling A."/>
        </authorList>
    </citation>
    <scope>NUCLEOTIDE SEQUENCE</scope>
    <source>
        <strain evidence="7">BR232B</strain>
    </source>
</reference>
<dbReference type="Pfam" id="PF25005">
    <property type="entry name" value="PSF2_N"/>
    <property type="match status" value="1"/>
</dbReference>
<dbReference type="InterPro" id="IPR056784">
    <property type="entry name" value="PSF2_N"/>
</dbReference>
<dbReference type="SUPFAM" id="SSF158573">
    <property type="entry name" value="GINS helical bundle-like"/>
    <property type="match status" value="1"/>
</dbReference>
<dbReference type="AlphaFoldDB" id="A0A9N9CY92"/>
<dbReference type="InterPro" id="IPR036224">
    <property type="entry name" value="GINS_bundle-like_dom_sf"/>
</dbReference>
<evidence type="ECO:0000259" key="6">
    <source>
        <dbReference type="Pfam" id="PF25005"/>
    </source>
</evidence>
<feature type="domain" description="GINS subunit" evidence="5">
    <location>
        <begin position="91"/>
        <end position="171"/>
    </location>
</feature>
<dbReference type="EMBL" id="CAJVPI010001611">
    <property type="protein sequence ID" value="CAG8620553.1"/>
    <property type="molecule type" value="Genomic_DNA"/>
</dbReference>
<comment type="subcellular location">
    <subcellularLocation>
        <location evidence="1">Nucleus</location>
    </subcellularLocation>
</comment>
<name>A0A9N9CY92_9GLOM</name>
<dbReference type="PANTHER" id="PTHR12772">
    <property type="entry name" value="DNA REPLICATION COMPLEX GINS PROTEIN PSF2"/>
    <property type="match status" value="1"/>
</dbReference>
<keyword evidence="8" id="KW-1185">Reference proteome</keyword>
<dbReference type="InterPro" id="IPR021151">
    <property type="entry name" value="GINS_A"/>
</dbReference>
<comment type="caution">
    <text evidence="7">The sequence shown here is derived from an EMBL/GenBank/DDBJ whole genome shotgun (WGS) entry which is preliminary data.</text>
</comment>
<gene>
    <name evidence="7" type="ORF">PBRASI_LOCUS8682</name>
</gene>
<dbReference type="CDD" id="cd21694">
    <property type="entry name" value="GINS_B_Psf2"/>
    <property type="match status" value="1"/>
</dbReference>
<evidence type="ECO:0000313" key="7">
    <source>
        <dbReference type="EMBL" id="CAG8620553.1"/>
    </source>
</evidence>
<comment type="similarity">
    <text evidence="2">Belongs to the GINS2/PSF2 family.</text>
</comment>
<dbReference type="GO" id="GO:0000811">
    <property type="term" value="C:GINS complex"/>
    <property type="evidence" value="ECO:0007669"/>
    <property type="project" value="TreeGrafter"/>
</dbReference>
<keyword evidence="3" id="KW-0235">DNA replication</keyword>
<dbReference type="Gene3D" id="3.40.5.50">
    <property type="match status" value="1"/>
</dbReference>
<feature type="domain" description="DNA replication complex GINS protein PSF2 N-terminal" evidence="6">
    <location>
        <begin position="30"/>
        <end position="86"/>
    </location>
</feature>
<dbReference type="Pfam" id="PF05916">
    <property type="entry name" value="Sld5"/>
    <property type="match status" value="1"/>
</dbReference>
<organism evidence="7 8">
    <name type="scientific">Paraglomus brasilianum</name>
    <dbReference type="NCBI Taxonomy" id="144538"/>
    <lineage>
        <taxon>Eukaryota</taxon>
        <taxon>Fungi</taxon>
        <taxon>Fungi incertae sedis</taxon>
        <taxon>Mucoromycota</taxon>
        <taxon>Glomeromycotina</taxon>
        <taxon>Glomeromycetes</taxon>
        <taxon>Paraglomerales</taxon>
        <taxon>Paraglomeraceae</taxon>
        <taxon>Paraglomus</taxon>
    </lineage>
</organism>
<proteinExistence type="inferred from homology"/>
<dbReference type="GO" id="GO:0006260">
    <property type="term" value="P:DNA replication"/>
    <property type="evidence" value="ECO:0007669"/>
    <property type="project" value="UniProtKB-KW"/>
</dbReference>
<evidence type="ECO:0000256" key="1">
    <source>
        <dbReference type="ARBA" id="ARBA00004123"/>
    </source>
</evidence>
<evidence type="ECO:0000256" key="4">
    <source>
        <dbReference type="ARBA" id="ARBA00023242"/>
    </source>
</evidence>